<dbReference type="PROSITE" id="PS51320">
    <property type="entry name" value="TIFY"/>
    <property type="match status" value="1"/>
</dbReference>
<evidence type="ECO:0000313" key="5">
    <source>
        <dbReference type="EMBL" id="KAI5082431.1"/>
    </source>
</evidence>
<dbReference type="EMBL" id="JABFUD020000003">
    <property type="protein sequence ID" value="KAI5081663.1"/>
    <property type="molecule type" value="Genomic_DNA"/>
</dbReference>
<dbReference type="InterPro" id="IPR010399">
    <property type="entry name" value="Tify_dom"/>
</dbReference>
<dbReference type="PANTHER" id="PTHR33077">
    <property type="entry name" value="PROTEIN TIFY 4A-RELATED-RELATED"/>
    <property type="match status" value="1"/>
</dbReference>
<proteinExistence type="inferred from homology"/>
<accession>A0A9D4V9M3</accession>
<dbReference type="InterPro" id="IPR040390">
    <property type="entry name" value="TIFY/JAZ"/>
</dbReference>
<organism evidence="4 6">
    <name type="scientific">Adiantum capillus-veneris</name>
    <name type="common">Maidenhair fern</name>
    <dbReference type="NCBI Taxonomy" id="13818"/>
    <lineage>
        <taxon>Eukaryota</taxon>
        <taxon>Viridiplantae</taxon>
        <taxon>Streptophyta</taxon>
        <taxon>Embryophyta</taxon>
        <taxon>Tracheophyta</taxon>
        <taxon>Polypodiopsida</taxon>
        <taxon>Polypodiidae</taxon>
        <taxon>Polypodiales</taxon>
        <taxon>Pteridineae</taxon>
        <taxon>Pteridaceae</taxon>
        <taxon>Vittarioideae</taxon>
        <taxon>Adiantum</taxon>
    </lineage>
</organism>
<feature type="domain" description="Tify" evidence="3">
    <location>
        <begin position="5"/>
        <end position="40"/>
    </location>
</feature>
<dbReference type="AlphaFoldDB" id="A0A9D4V9M3"/>
<dbReference type="Pfam" id="PF06200">
    <property type="entry name" value="tify"/>
    <property type="match status" value="1"/>
</dbReference>
<sequence length="210" mass="22498">MIMGAETDQPALTIFYKGTVNTFQQVPHDKAKAIMLLLAPASSRSTGADAAATAPVTCNVDEDRSRAIINVRAARPRLTTVSSTTAQAVFGIAGAYEEQHKAGQAQLLAVPSDRAVTTSCSGSKPQIGRAQPVFCTRPAPVKRSQAELPFARKASLARFLEKRKDRVEAMLKAPVEIAATEGESGNEEKTASRPDSCLVKRLKLQHTDSH</sequence>
<dbReference type="GO" id="GO:0005634">
    <property type="term" value="C:nucleus"/>
    <property type="evidence" value="ECO:0007669"/>
    <property type="project" value="TreeGrafter"/>
</dbReference>
<dbReference type="GO" id="GO:2000022">
    <property type="term" value="P:regulation of jasmonic acid mediated signaling pathway"/>
    <property type="evidence" value="ECO:0007669"/>
    <property type="project" value="TreeGrafter"/>
</dbReference>
<dbReference type="SMART" id="SM00979">
    <property type="entry name" value="TIFY"/>
    <property type="match status" value="1"/>
</dbReference>
<comment type="caution">
    <text evidence="4">The sequence shown here is derived from an EMBL/GenBank/DDBJ whole genome shotgun (WGS) entry which is preliminary data.</text>
</comment>
<protein>
    <recommendedName>
        <fullName evidence="3">Tify domain-containing protein</fullName>
    </recommendedName>
</protein>
<evidence type="ECO:0000259" key="3">
    <source>
        <dbReference type="PROSITE" id="PS51320"/>
    </source>
</evidence>
<comment type="similarity">
    <text evidence="1">Belongs to the TIFY/JAZ family.</text>
</comment>
<evidence type="ECO:0000256" key="2">
    <source>
        <dbReference type="SAM" id="MobiDB-lite"/>
    </source>
</evidence>
<dbReference type="PANTHER" id="PTHR33077:SF60">
    <property type="entry name" value="TIFY DOMAIN-CONTAINING PROTEIN"/>
    <property type="match status" value="1"/>
</dbReference>
<name>A0A9D4V9M3_ADICA</name>
<keyword evidence="6" id="KW-1185">Reference proteome</keyword>
<dbReference type="Pfam" id="PF09425">
    <property type="entry name" value="Jas_motif"/>
    <property type="match status" value="1"/>
</dbReference>
<dbReference type="GO" id="GO:0009611">
    <property type="term" value="P:response to wounding"/>
    <property type="evidence" value="ECO:0007669"/>
    <property type="project" value="TreeGrafter"/>
</dbReference>
<dbReference type="OrthoDB" id="1937734at2759"/>
<evidence type="ECO:0000256" key="1">
    <source>
        <dbReference type="ARBA" id="ARBA00008614"/>
    </source>
</evidence>
<evidence type="ECO:0000313" key="6">
    <source>
        <dbReference type="Proteomes" id="UP000886520"/>
    </source>
</evidence>
<dbReference type="Proteomes" id="UP000886520">
    <property type="component" value="Chromosome 2"/>
</dbReference>
<reference evidence="4" key="1">
    <citation type="submission" date="2021-01" db="EMBL/GenBank/DDBJ databases">
        <title>Adiantum capillus-veneris genome.</title>
        <authorList>
            <person name="Fang Y."/>
            <person name="Liao Q."/>
        </authorList>
    </citation>
    <scope>NUCLEOTIDE SEQUENCE</scope>
    <source>
        <strain evidence="4">H3</strain>
        <tissue evidence="4">Leaf</tissue>
    </source>
</reference>
<dbReference type="GO" id="GO:0031347">
    <property type="term" value="P:regulation of defense response"/>
    <property type="evidence" value="ECO:0007669"/>
    <property type="project" value="TreeGrafter"/>
</dbReference>
<dbReference type="InterPro" id="IPR018467">
    <property type="entry name" value="CCT_CS"/>
</dbReference>
<gene>
    <name evidence="4" type="ORF">GOP47_0001406</name>
    <name evidence="5" type="ORF">GOP47_0002174</name>
</gene>
<feature type="region of interest" description="Disordered" evidence="2">
    <location>
        <begin position="176"/>
        <end position="210"/>
    </location>
</feature>
<dbReference type="EMBL" id="JABFUD020000003">
    <property type="protein sequence ID" value="KAI5082431.1"/>
    <property type="molecule type" value="Genomic_DNA"/>
</dbReference>
<evidence type="ECO:0000313" key="4">
    <source>
        <dbReference type="EMBL" id="KAI5081663.1"/>
    </source>
</evidence>